<feature type="repeat" description="PPR" evidence="2">
    <location>
        <begin position="262"/>
        <end position="292"/>
    </location>
</feature>
<dbReference type="AlphaFoldDB" id="A0A1S2Z4C5"/>
<dbReference type="GO" id="GO:0009451">
    <property type="term" value="P:RNA modification"/>
    <property type="evidence" value="ECO:0007669"/>
    <property type="project" value="InterPro"/>
</dbReference>
<gene>
    <name evidence="4" type="primary">LOC101513676</name>
</gene>
<dbReference type="Pfam" id="PF01535">
    <property type="entry name" value="PPR"/>
    <property type="match status" value="4"/>
</dbReference>
<dbReference type="PaxDb" id="3827-XP_004514857.1"/>
<reference evidence="4" key="1">
    <citation type="submission" date="2025-08" db="UniProtKB">
        <authorList>
            <consortium name="RefSeq"/>
        </authorList>
    </citation>
    <scope>IDENTIFICATION</scope>
    <source>
        <tissue evidence="4">Etiolated seedlings</tissue>
    </source>
</reference>
<evidence type="ECO:0000256" key="2">
    <source>
        <dbReference type="PROSITE-ProRule" id="PRU00708"/>
    </source>
</evidence>
<dbReference type="InterPro" id="IPR011990">
    <property type="entry name" value="TPR-like_helical_dom_sf"/>
</dbReference>
<dbReference type="OrthoDB" id="185373at2759"/>
<organism evidence="3 4">
    <name type="scientific">Cicer arietinum</name>
    <name type="common">Chickpea</name>
    <name type="synonym">Garbanzo</name>
    <dbReference type="NCBI Taxonomy" id="3827"/>
    <lineage>
        <taxon>Eukaryota</taxon>
        <taxon>Viridiplantae</taxon>
        <taxon>Streptophyta</taxon>
        <taxon>Embryophyta</taxon>
        <taxon>Tracheophyta</taxon>
        <taxon>Spermatophyta</taxon>
        <taxon>Magnoliopsida</taxon>
        <taxon>eudicotyledons</taxon>
        <taxon>Gunneridae</taxon>
        <taxon>Pentapetalae</taxon>
        <taxon>rosids</taxon>
        <taxon>fabids</taxon>
        <taxon>Fabales</taxon>
        <taxon>Fabaceae</taxon>
        <taxon>Papilionoideae</taxon>
        <taxon>50 kb inversion clade</taxon>
        <taxon>NPAAA clade</taxon>
        <taxon>Hologalegina</taxon>
        <taxon>IRL clade</taxon>
        <taxon>Cicereae</taxon>
        <taxon>Cicer</taxon>
    </lineage>
</organism>
<keyword evidence="3" id="KW-1185">Reference proteome</keyword>
<dbReference type="InterPro" id="IPR002885">
    <property type="entry name" value="PPR_rpt"/>
</dbReference>
<dbReference type="Gene3D" id="1.25.40.10">
    <property type="entry name" value="Tetratricopeptide repeat domain"/>
    <property type="match status" value="4"/>
</dbReference>
<dbReference type="RefSeq" id="XP_004514857.2">
    <property type="nucleotide sequence ID" value="XM_004514800.2"/>
</dbReference>
<dbReference type="Proteomes" id="UP000087171">
    <property type="component" value="Unplaced"/>
</dbReference>
<feature type="repeat" description="PPR" evidence="2">
    <location>
        <begin position="398"/>
        <end position="432"/>
    </location>
</feature>
<dbReference type="PANTHER" id="PTHR47926:SF437">
    <property type="entry name" value="PENTACOTRIPEPTIDE-REPEAT REGION OF PRORP DOMAIN-CONTAINING PROTEIN"/>
    <property type="match status" value="1"/>
</dbReference>
<evidence type="ECO:0000313" key="4">
    <source>
        <dbReference type="RefSeq" id="XP_004514857.2"/>
    </source>
</evidence>
<feature type="repeat" description="PPR" evidence="2">
    <location>
        <begin position="169"/>
        <end position="199"/>
    </location>
</feature>
<dbReference type="PROSITE" id="PS51375">
    <property type="entry name" value="PPR"/>
    <property type="match status" value="5"/>
</dbReference>
<dbReference type="GO" id="GO:0003723">
    <property type="term" value="F:RNA binding"/>
    <property type="evidence" value="ECO:0007669"/>
    <property type="project" value="InterPro"/>
</dbReference>
<evidence type="ECO:0000256" key="1">
    <source>
        <dbReference type="ARBA" id="ARBA00022737"/>
    </source>
</evidence>
<protein>
    <submittedName>
        <fullName evidence="4">Pentatricopeptide repeat-containing protein At2g44880-like</fullName>
    </submittedName>
</protein>
<feature type="repeat" description="PPR" evidence="2">
    <location>
        <begin position="363"/>
        <end position="397"/>
    </location>
</feature>
<sequence>MGGKVYFENHYYLHGYWGSLIDRYEEMIENYHPGIYRREERETILIEKATTKREKRRVTLFPILLNQSHKNIDCAFVNRWIWLIFGQKVHNIQVFVFNGWIGKTTSVGGEIVFAQHQVIPNLFCLSDCVCLIICMALREGLEVHCVVLKNGFCVNLYVGTSLVEMFVRSLVSWTAVIVGFARCGDMSEARKLFDVMPDRDIVASNVMIDGYVKMGCMDLARDLFDKMKDKNVISWTSMVHGYCEDDDVVAARVMFDCMPVKNVLSWNAMIRGYCENRRPHDALRLFWEMRGRLDVEMNKVTVVSVLPAVADLSSLDLGVWIHGFVQRNRLDEDVHVYALVDMYAKCGEIGKAKLLFEEMNEKDTSSWNALINGYGVNGCAKEALEVFAAMLREGFEPNEITMTSVLSACNHCGLVEEGRRCFKEMERFGIVPQIKHYGCMIDLLGRVGYLDEAENTDSTSSESNNEVLAEIFVDDEGGFDEGGLVFLGVGVLESDFAGGGCCAGSTGGVVSESSELMT</sequence>
<accession>A0A1S2Z4C5</accession>
<dbReference type="KEGG" id="cam:101513676"/>
<feature type="repeat" description="PPR" evidence="2">
    <location>
        <begin position="200"/>
        <end position="234"/>
    </location>
</feature>
<dbReference type="Pfam" id="PF13041">
    <property type="entry name" value="PPR_2"/>
    <property type="match status" value="2"/>
</dbReference>
<name>A0A1S2Z4C5_CICAR</name>
<dbReference type="InterPro" id="IPR046960">
    <property type="entry name" value="PPR_At4g14850-like_plant"/>
</dbReference>
<evidence type="ECO:0000313" key="3">
    <source>
        <dbReference type="Proteomes" id="UP000087171"/>
    </source>
</evidence>
<keyword evidence="1" id="KW-0677">Repeat</keyword>
<dbReference type="FunFam" id="1.25.40.10:FF:000242">
    <property type="entry name" value="Pentatricopeptide repeat-containing protein"/>
    <property type="match status" value="1"/>
</dbReference>
<dbReference type="PANTHER" id="PTHR47926">
    <property type="entry name" value="PENTATRICOPEPTIDE REPEAT-CONTAINING PROTEIN"/>
    <property type="match status" value="1"/>
</dbReference>
<proteinExistence type="predicted"/>
<dbReference type="eggNOG" id="KOG4197">
    <property type="taxonomic scope" value="Eukaryota"/>
</dbReference>
<dbReference type="NCBIfam" id="TIGR00756">
    <property type="entry name" value="PPR"/>
    <property type="match status" value="5"/>
</dbReference>